<organism evidence="1 2">
    <name type="scientific">Anaerostipes caccae (strain DSM 14662 / CCUG 47493 / JCM 13470 / NCIMB 13811 / L1-92)</name>
    <dbReference type="NCBI Taxonomy" id="411490"/>
    <lineage>
        <taxon>Bacteria</taxon>
        <taxon>Bacillati</taxon>
        <taxon>Bacillota</taxon>
        <taxon>Clostridia</taxon>
        <taxon>Lachnospirales</taxon>
        <taxon>Lachnospiraceae</taxon>
        <taxon>Anaerostipes</taxon>
    </lineage>
</organism>
<reference evidence="1" key="2">
    <citation type="submission" date="2013-11" db="EMBL/GenBank/DDBJ databases">
        <title>Draft genome sequence of Anaerostipes caccae (DSM 14662).</title>
        <authorList>
            <person name="Sudarsanam P."/>
            <person name="Ley R."/>
            <person name="Guruge J."/>
            <person name="Turnbaugh P.J."/>
            <person name="Mahowald M."/>
            <person name="Liep D."/>
            <person name="Gordon J."/>
        </authorList>
    </citation>
    <scope>NUCLEOTIDE SEQUENCE</scope>
    <source>
        <strain evidence="1">DSM 14662</strain>
    </source>
</reference>
<dbReference type="STRING" id="411490.ANACAC_00828"/>
<dbReference type="Proteomes" id="UP000004935">
    <property type="component" value="Unassembled WGS sequence"/>
</dbReference>
<comment type="caution">
    <text evidence="1">The sequence shown here is derived from an EMBL/GenBank/DDBJ whole genome shotgun (WGS) entry which is preliminary data.</text>
</comment>
<dbReference type="EMBL" id="ABAX03000005">
    <property type="protein sequence ID" value="EDR98776.1"/>
    <property type="molecule type" value="Genomic_DNA"/>
</dbReference>
<proteinExistence type="predicted"/>
<name>B0MBA1_ANACD</name>
<sequence>MMFVNHFMKYYFVFFVFLYTNCKKYANIHLNLGFYEILFLI</sequence>
<reference evidence="1" key="1">
    <citation type="submission" date="2007-11" db="EMBL/GenBank/DDBJ databases">
        <authorList>
            <person name="Fulton L."/>
            <person name="Clifton S."/>
            <person name="Fulton B."/>
            <person name="Xu J."/>
            <person name="Minx P."/>
            <person name="Pepin K.H."/>
            <person name="Johnson M."/>
            <person name="Thiruvilangam P."/>
            <person name="Bhonagiri V."/>
            <person name="Nash W.E."/>
            <person name="Mardis E.R."/>
            <person name="Wilson R.K."/>
        </authorList>
    </citation>
    <scope>NUCLEOTIDE SEQUENCE [LARGE SCALE GENOMIC DNA]</scope>
    <source>
        <strain evidence="1">DSM 14662</strain>
    </source>
</reference>
<dbReference type="AlphaFoldDB" id="B0MBA1"/>
<gene>
    <name evidence="1" type="ORF">ANACAC_00828</name>
</gene>
<protein>
    <submittedName>
        <fullName evidence="1">Uncharacterized protein</fullName>
    </submittedName>
</protein>
<evidence type="ECO:0000313" key="2">
    <source>
        <dbReference type="Proteomes" id="UP000004935"/>
    </source>
</evidence>
<dbReference type="HOGENOM" id="CLU_3264782_0_0_9"/>
<evidence type="ECO:0000313" key="1">
    <source>
        <dbReference type="EMBL" id="EDR98776.1"/>
    </source>
</evidence>
<keyword evidence="2" id="KW-1185">Reference proteome</keyword>
<accession>B0MBA1</accession>